<dbReference type="InterPro" id="IPR001714">
    <property type="entry name" value="Pept_M24_MAP"/>
</dbReference>
<dbReference type="PANTHER" id="PTHR43330:SF27">
    <property type="entry name" value="METHIONINE AMINOPEPTIDASE"/>
    <property type="match status" value="1"/>
</dbReference>
<feature type="binding site" evidence="6">
    <location>
        <position position="233"/>
    </location>
    <ligand>
        <name>a divalent metal cation</name>
        <dbReference type="ChEBI" id="CHEBI:60240"/>
        <label>1</label>
    </ligand>
</feature>
<keyword evidence="5 6" id="KW-0378">Hydrolase</keyword>
<evidence type="ECO:0000259" key="8">
    <source>
        <dbReference type="Pfam" id="PF00557"/>
    </source>
</evidence>
<feature type="binding site" evidence="6">
    <location>
        <position position="177"/>
    </location>
    <ligand>
        <name>substrate</name>
    </ligand>
</feature>
<evidence type="ECO:0000256" key="6">
    <source>
        <dbReference type="HAMAP-Rule" id="MF_01974"/>
    </source>
</evidence>
<comment type="similarity">
    <text evidence="6">Belongs to the peptidase M24A family. Methionine aminopeptidase type 1 subfamily.</text>
</comment>
<dbReference type="PROSITE" id="PS00680">
    <property type="entry name" value="MAP_1"/>
    <property type="match status" value="1"/>
</dbReference>
<feature type="binding site" evidence="6">
    <location>
        <position position="170"/>
    </location>
    <ligand>
        <name>a divalent metal cation</name>
        <dbReference type="ChEBI" id="CHEBI:60240"/>
        <label>2</label>
        <note>catalytic</note>
    </ligand>
</feature>
<dbReference type="PRINTS" id="PR00599">
    <property type="entry name" value="MAPEPTIDASE"/>
</dbReference>
<feature type="binding site" evidence="6">
    <location>
        <position position="78"/>
    </location>
    <ligand>
        <name>substrate</name>
    </ligand>
</feature>
<dbReference type="STRING" id="1265350.IX46_01200"/>
<dbReference type="Proteomes" id="UP000066321">
    <property type="component" value="Chromosome"/>
</dbReference>
<dbReference type="KEGG" id="baph:IX46_01200"/>
<organism evidence="9 10">
    <name type="scientific">Buchnera aphidicola</name>
    <name type="common">Aphis glycines</name>
    <dbReference type="NCBI Taxonomy" id="1265350"/>
    <lineage>
        <taxon>Bacteria</taxon>
        <taxon>Pseudomonadati</taxon>
        <taxon>Pseudomonadota</taxon>
        <taxon>Gammaproteobacteria</taxon>
        <taxon>Enterobacterales</taxon>
        <taxon>Erwiniaceae</taxon>
        <taxon>Buchnera</taxon>
    </lineage>
</organism>
<dbReference type="PATRIC" id="fig|1265350.3.peg.228"/>
<evidence type="ECO:0000256" key="7">
    <source>
        <dbReference type="RuleBase" id="RU003653"/>
    </source>
</evidence>
<dbReference type="GO" id="GO:0004239">
    <property type="term" value="F:initiator methionyl aminopeptidase activity"/>
    <property type="evidence" value="ECO:0007669"/>
    <property type="project" value="UniProtKB-UniRule"/>
</dbReference>
<evidence type="ECO:0000256" key="1">
    <source>
        <dbReference type="ARBA" id="ARBA00002521"/>
    </source>
</evidence>
<dbReference type="GO" id="GO:0046872">
    <property type="term" value="F:metal ion binding"/>
    <property type="evidence" value="ECO:0007669"/>
    <property type="project" value="UniProtKB-UniRule"/>
</dbReference>
<evidence type="ECO:0000256" key="2">
    <source>
        <dbReference type="ARBA" id="ARBA00022438"/>
    </source>
</evidence>
<feature type="binding site" evidence="6">
    <location>
        <position position="107"/>
    </location>
    <ligand>
        <name>a divalent metal cation</name>
        <dbReference type="ChEBI" id="CHEBI:60240"/>
        <label>2</label>
        <note>catalytic</note>
    </ligand>
</feature>
<dbReference type="InterPro" id="IPR002467">
    <property type="entry name" value="Pept_M24A_MAP1"/>
</dbReference>
<dbReference type="Gene3D" id="3.90.230.10">
    <property type="entry name" value="Creatinase/methionine aminopeptidase superfamily"/>
    <property type="match status" value="1"/>
</dbReference>
<dbReference type="OrthoDB" id="9802055at2"/>
<dbReference type="GO" id="GO:0005829">
    <property type="term" value="C:cytosol"/>
    <property type="evidence" value="ECO:0007669"/>
    <property type="project" value="TreeGrafter"/>
</dbReference>
<dbReference type="InterPro" id="IPR000994">
    <property type="entry name" value="Pept_M24"/>
</dbReference>
<comment type="cofactor">
    <cofactor evidence="6">
        <name>Co(2+)</name>
        <dbReference type="ChEBI" id="CHEBI:48828"/>
    </cofactor>
    <cofactor evidence="6">
        <name>Zn(2+)</name>
        <dbReference type="ChEBI" id="CHEBI:29105"/>
    </cofactor>
    <cofactor evidence="6">
        <name>Mn(2+)</name>
        <dbReference type="ChEBI" id="CHEBI:29035"/>
    </cofactor>
    <cofactor evidence="6">
        <name>Fe(2+)</name>
        <dbReference type="ChEBI" id="CHEBI:29033"/>
    </cofactor>
    <text evidence="6">Binds 2 divalent metal cations per subunit. Has a high-affinity and a low affinity metal-binding site. The true nature of the physiological cofactor is under debate. The enzyme is active with cobalt, zinc, manganese or divalent iron ions. Most likely, methionine aminopeptidases function as mononuclear Fe(2+)-metalloproteases under physiological conditions, and the catalytically relevant metal-binding site has been assigned to the histidine-containing high-affinity site.</text>
</comment>
<evidence type="ECO:0000256" key="5">
    <source>
        <dbReference type="ARBA" id="ARBA00022801"/>
    </source>
</evidence>
<gene>
    <name evidence="6" type="primary">map</name>
    <name evidence="9" type="ORF">IX46_01200</name>
</gene>
<dbReference type="InterPro" id="IPR036005">
    <property type="entry name" value="Creatinase/aminopeptidase-like"/>
</dbReference>
<feature type="binding site" evidence="6">
    <location>
        <position position="202"/>
    </location>
    <ligand>
        <name>a divalent metal cation</name>
        <dbReference type="ChEBI" id="CHEBI:60240"/>
        <label>2</label>
        <note>catalytic</note>
    </ligand>
</feature>
<evidence type="ECO:0000313" key="9">
    <source>
        <dbReference type="EMBL" id="ALD15188.1"/>
    </source>
</evidence>
<accession>A0A0M4H3F7</accession>
<dbReference type="RefSeq" id="WP_053940196.1">
    <property type="nucleotide sequence ID" value="NZ_CP009253.1"/>
</dbReference>
<name>A0A0M4H3F7_9GAMM</name>
<proteinExistence type="inferred from homology"/>
<evidence type="ECO:0000256" key="4">
    <source>
        <dbReference type="ARBA" id="ARBA00022723"/>
    </source>
</evidence>
<reference evidence="9 10" key="1">
    <citation type="journal article" date="2015" name="J Genomics">
        <title>Whole Genome Sequence of the Soybean Aphid Endosymbiont Buchnera aphidicola and Genetic Differentiation among Biotype-Specific Strains.</title>
        <authorList>
            <person name="Cassone B.J."/>
            <person name="Wenger J.A."/>
            <person name="Michel A.P."/>
        </authorList>
    </citation>
    <scope>NUCLEOTIDE SEQUENCE [LARGE SCALE GENOMIC DNA]</scope>
    <source>
        <strain evidence="9 10">BAg</strain>
    </source>
</reference>
<dbReference type="GO" id="GO:0070006">
    <property type="term" value="F:metalloaminopeptidase activity"/>
    <property type="evidence" value="ECO:0007669"/>
    <property type="project" value="UniProtKB-UniRule"/>
</dbReference>
<keyword evidence="2 6" id="KW-0031">Aminopeptidase</keyword>
<sequence length="260" mass="29324">MNCMVKKESEIEKMRISGKLAAKVLEMIEKYVQPNISTEELNNICHSFIKKNNAIPACLGYHGFPKSVCISVNDVVCHGIPNKNKILKIGDIVNIDITVIKNNYYADTSKMFFVGNTSILSKYLCKVTQESLYASLNIIKTGIPIFKIGETIENYVESHGFSVVKEYCGHGIGSVFHEEPHILHYKNNNKTLLKNGMIFTIEPMVNAGKSEVKCMKDGWTVKTKDHSLSAQYEHTILVTNYGCDILTWQKKEKILPSLKN</sequence>
<dbReference type="EC" id="3.4.11.18" evidence="6 7"/>
<evidence type="ECO:0000256" key="3">
    <source>
        <dbReference type="ARBA" id="ARBA00022670"/>
    </source>
</evidence>
<comment type="subunit">
    <text evidence="6">Monomer.</text>
</comment>
<keyword evidence="4 6" id="KW-0479">Metal-binding</keyword>
<feature type="domain" description="Peptidase M24" evidence="8">
    <location>
        <begin position="12"/>
        <end position="240"/>
    </location>
</feature>
<feature type="binding site" evidence="6">
    <location>
        <position position="96"/>
    </location>
    <ligand>
        <name>a divalent metal cation</name>
        <dbReference type="ChEBI" id="CHEBI:60240"/>
        <label>1</label>
    </ligand>
</feature>
<dbReference type="GO" id="GO:0006508">
    <property type="term" value="P:proteolysis"/>
    <property type="evidence" value="ECO:0007669"/>
    <property type="project" value="UniProtKB-KW"/>
</dbReference>
<dbReference type="PANTHER" id="PTHR43330">
    <property type="entry name" value="METHIONINE AMINOPEPTIDASE"/>
    <property type="match status" value="1"/>
</dbReference>
<feature type="binding site" evidence="6">
    <location>
        <position position="107"/>
    </location>
    <ligand>
        <name>a divalent metal cation</name>
        <dbReference type="ChEBI" id="CHEBI:60240"/>
        <label>1</label>
    </ligand>
</feature>
<comment type="function">
    <text evidence="1 6">Removes the N-terminal methionine from nascent proteins. The N-terminal methionine is often cleaved when the second residue in the primary sequence is small and uncharged (Met-Ala-, Cys, Gly, Pro, Ser, Thr, or Val). Requires deformylation of the N(alpha)-formylated initiator methionine before it can be hydrolyzed.</text>
</comment>
<dbReference type="EMBL" id="CP009253">
    <property type="protein sequence ID" value="ALD15188.1"/>
    <property type="molecule type" value="Genomic_DNA"/>
</dbReference>
<dbReference type="CDD" id="cd01086">
    <property type="entry name" value="MetAP1"/>
    <property type="match status" value="1"/>
</dbReference>
<dbReference type="SUPFAM" id="SSF55920">
    <property type="entry name" value="Creatinase/aminopeptidase"/>
    <property type="match status" value="1"/>
</dbReference>
<evidence type="ECO:0000313" key="10">
    <source>
        <dbReference type="Proteomes" id="UP000066321"/>
    </source>
</evidence>
<dbReference type="HAMAP" id="MF_01974">
    <property type="entry name" value="MetAP_1"/>
    <property type="match status" value="1"/>
</dbReference>
<protein>
    <recommendedName>
        <fullName evidence="6 7">Methionine aminopeptidase</fullName>
        <shortName evidence="6">MAP</shortName>
        <shortName evidence="6">MetAP</shortName>
        <ecNumber evidence="6 7">3.4.11.18</ecNumber>
    </recommendedName>
    <alternativeName>
        <fullName evidence="6">Peptidase M</fullName>
    </alternativeName>
</protein>
<dbReference type="Pfam" id="PF00557">
    <property type="entry name" value="Peptidase_M24"/>
    <property type="match status" value="1"/>
</dbReference>
<dbReference type="NCBIfam" id="TIGR00500">
    <property type="entry name" value="met_pdase_I"/>
    <property type="match status" value="1"/>
</dbReference>
<comment type="catalytic activity">
    <reaction evidence="6 7">
        <text>Release of N-terminal amino acids, preferentially methionine, from peptides and arylamides.</text>
        <dbReference type="EC" id="3.4.11.18"/>
    </reaction>
</comment>
<dbReference type="AlphaFoldDB" id="A0A0M4H3F7"/>
<feature type="binding site" evidence="6">
    <location>
        <position position="233"/>
    </location>
    <ligand>
        <name>a divalent metal cation</name>
        <dbReference type="ChEBI" id="CHEBI:60240"/>
        <label>2</label>
        <note>catalytic</note>
    </ligand>
</feature>
<keyword evidence="3 6" id="KW-0645">Protease</keyword>